<evidence type="ECO:0000256" key="1">
    <source>
        <dbReference type="SAM" id="MobiDB-lite"/>
    </source>
</evidence>
<keyword evidence="3" id="KW-1185">Reference proteome</keyword>
<gene>
    <name evidence="2" type="ORF">IPOD504_LOCUS717</name>
</gene>
<reference evidence="2" key="1">
    <citation type="submission" date="2022-03" db="EMBL/GenBank/DDBJ databases">
        <authorList>
            <person name="Martin H S."/>
        </authorList>
    </citation>
    <scope>NUCLEOTIDE SEQUENCE</scope>
</reference>
<feature type="non-terminal residue" evidence="2">
    <location>
        <position position="1"/>
    </location>
</feature>
<feature type="region of interest" description="Disordered" evidence="1">
    <location>
        <begin position="1"/>
        <end position="44"/>
    </location>
</feature>
<organism evidence="2 3">
    <name type="scientific">Iphiclides podalirius</name>
    <name type="common">scarce swallowtail</name>
    <dbReference type="NCBI Taxonomy" id="110791"/>
    <lineage>
        <taxon>Eukaryota</taxon>
        <taxon>Metazoa</taxon>
        <taxon>Ecdysozoa</taxon>
        <taxon>Arthropoda</taxon>
        <taxon>Hexapoda</taxon>
        <taxon>Insecta</taxon>
        <taxon>Pterygota</taxon>
        <taxon>Neoptera</taxon>
        <taxon>Endopterygota</taxon>
        <taxon>Lepidoptera</taxon>
        <taxon>Glossata</taxon>
        <taxon>Ditrysia</taxon>
        <taxon>Papilionoidea</taxon>
        <taxon>Papilionidae</taxon>
        <taxon>Papilioninae</taxon>
        <taxon>Iphiclides</taxon>
    </lineage>
</organism>
<evidence type="ECO:0000313" key="2">
    <source>
        <dbReference type="EMBL" id="CAH2035826.1"/>
    </source>
</evidence>
<dbReference type="Proteomes" id="UP000837857">
    <property type="component" value="Chromosome 1"/>
</dbReference>
<accession>A0ABN8HQ92</accession>
<sequence>MQGLRGLVAGKGVRRPRSGSTPRKKDDQWSPLYPASTAISEQGGDDFGGSAAGLRAGLPALNNILASKATAAIFIDVSNKFFGKPARNESPPTTADAGHDLSRAPDYLLIGFETAPSIQITRGTPEGHKALAIEETVSLDYYRSYP</sequence>
<evidence type="ECO:0000313" key="3">
    <source>
        <dbReference type="Proteomes" id="UP000837857"/>
    </source>
</evidence>
<name>A0ABN8HQ92_9NEOP</name>
<dbReference type="EMBL" id="OW152813">
    <property type="protein sequence ID" value="CAH2035826.1"/>
    <property type="molecule type" value="Genomic_DNA"/>
</dbReference>
<proteinExistence type="predicted"/>
<protein>
    <submittedName>
        <fullName evidence="2">Uncharacterized protein</fullName>
    </submittedName>
</protein>